<dbReference type="InterPro" id="IPR029045">
    <property type="entry name" value="ClpP/crotonase-like_dom_sf"/>
</dbReference>
<organism evidence="2 3">
    <name type="scientific">Guopingia tenuis</name>
    <dbReference type="NCBI Taxonomy" id="2763656"/>
    <lineage>
        <taxon>Bacteria</taxon>
        <taxon>Bacillati</taxon>
        <taxon>Bacillota</taxon>
        <taxon>Clostridia</taxon>
        <taxon>Christensenellales</taxon>
        <taxon>Christensenellaceae</taxon>
        <taxon>Guopingia</taxon>
    </lineage>
</organism>
<evidence type="ECO:0000256" key="1">
    <source>
        <dbReference type="SAM" id="MobiDB-lite"/>
    </source>
</evidence>
<feature type="compositionally biased region" description="Acidic residues" evidence="1">
    <location>
        <begin position="1"/>
        <end position="14"/>
    </location>
</feature>
<evidence type="ECO:0000313" key="2">
    <source>
        <dbReference type="EMBL" id="MBC8537773.1"/>
    </source>
</evidence>
<comment type="caution">
    <text evidence="2">The sequence shown here is derived from an EMBL/GenBank/DDBJ whole genome shotgun (WGS) entry which is preliminary data.</text>
</comment>
<evidence type="ECO:0000313" key="3">
    <source>
        <dbReference type="Proteomes" id="UP000617951"/>
    </source>
</evidence>
<accession>A0A926DFL9</accession>
<dbReference type="Gene3D" id="3.90.226.10">
    <property type="entry name" value="2-enoyl-CoA Hydratase, Chain A, domain 1"/>
    <property type="match status" value="1"/>
</dbReference>
<dbReference type="Pfam" id="PF00574">
    <property type="entry name" value="CLP_protease"/>
    <property type="match status" value="1"/>
</dbReference>
<keyword evidence="2" id="KW-0378">Hydrolase</keyword>
<proteinExistence type="predicted"/>
<gene>
    <name evidence="2" type="ORF">H8693_02350</name>
</gene>
<protein>
    <submittedName>
        <fullName evidence="2">ATP-dependent Clp protease proteolytic subunit</fullName>
    </submittedName>
</protein>
<reference evidence="2" key="1">
    <citation type="submission" date="2020-08" db="EMBL/GenBank/DDBJ databases">
        <title>Genome public.</title>
        <authorList>
            <person name="Liu C."/>
            <person name="Sun Q."/>
        </authorList>
    </citation>
    <scope>NUCLEOTIDE SEQUENCE</scope>
    <source>
        <strain evidence="2">NSJ-63</strain>
    </source>
</reference>
<feature type="region of interest" description="Disordered" evidence="1">
    <location>
        <begin position="1"/>
        <end position="22"/>
    </location>
</feature>
<keyword evidence="3" id="KW-1185">Reference proteome</keyword>
<dbReference type="Proteomes" id="UP000617951">
    <property type="component" value="Unassembled WGS sequence"/>
</dbReference>
<dbReference type="EMBL" id="JACRSS010000001">
    <property type="protein sequence ID" value="MBC8537773.1"/>
    <property type="molecule type" value="Genomic_DNA"/>
</dbReference>
<dbReference type="GO" id="GO:0006508">
    <property type="term" value="P:proteolysis"/>
    <property type="evidence" value="ECO:0007669"/>
    <property type="project" value="UniProtKB-KW"/>
</dbReference>
<name>A0A926DFL9_9FIRM</name>
<sequence length="231" mass="25289">MEEENTPSGSEEENAPVSSEKIEQVKELGTTKAKKSIQILNIIGQIEGHTIVPPQSKATKYEHVIPVLTDVEQNDDIQGLLVIMNTVGGDVEAGLAIAELIRGMSKPSVSLVLGGGHSIGVPLAVSTDFAFIAPTASMTIHPLRTTGLFITVPQNFEYYRKMQERILKFICANSRIREERLEALMFSKNQLADDMGTVLIGKQAVEEQLIDAVGGLHEALDKLRELIKKKE</sequence>
<dbReference type="InterPro" id="IPR023562">
    <property type="entry name" value="ClpP/TepA"/>
</dbReference>
<keyword evidence="2" id="KW-0645">Protease</keyword>
<dbReference type="AlphaFoldDB" id="A0A926DFL9"/>
<dbReference type="SUPFAM" id="SSF52096">
    <property type="entry name" value="ClpP/crotonase"/>
    <property type="match status" value="1"/>
</dbReference>
<dbReference type="GO" id="GO:0008233">
    <property type="term" value="F:peptidase activity"/>
    <property type="evidence" value="ECO:0007669"/>
    <property type="project" value="UniProtKB-KW"/>
</dbReference>